<keyword evidence="3" id="KW-1185">Reference proteome</keyword>
<reference evidence="2 3" key="1">
    <citation type="journal article" date="2023" name="G3 (Bethesda)">
        <title>A chromosome-level genome assembly of Zasmidium syzygii isolated from banana leaves.</title>
        <authorList>
            <person name="van Westerhoven A.C."/>
            <person name="Mehrabi R."/>
            <person name="Talebi R."/>
            <person name="Steentjes M.B.F."/>
            <person name="Corcolon B."/>
            <person name="Chong P.A."/>
            <person name="Kema G.H.J."/>
            <person name="Seidl M.F."/>
        </authorList>
    </citation>
    <scope>NUCLEOTIDE SEQUENCE [LARGE SCALE GENOMIC DNA]</scope>
    <source>
        <strain evidence="2 3">P124</strain>
    </source>
</reference>
<sequence length="284" mass="32568">MGGTTFPPPRPLFPQPQPPFPPPPQPSFIRPRPLFPNKPGPLFHDPLNPNHKVEDYNNAFIVSHPNLRGCGRQVNEDGEVVKVVYVPHEGWLKPEVVVTTPEEGGESFVVTLRADGSEEGRASFESVIEDIRNAIIWCHEDAMKDIDRWEAEEIKKVDRRLKEILKRHKREEKERKKKEREERIKRKKEAKEQEKREALMREIEAKEKEENLKKMDSKEPEAEEDKGSKAGEKEQEQGTATAESDEASVVTSTRRMQRSQRSTKMWPNVRGGKVVSWGSAGPLV</sequence>
<evidence type="ECO:0000256" key="1">
    <source>
        <dbReference type="SAM" id="MobiDB-lite"/>
    </source>
</evidence>
<organism evidence="2 3">
    <name type="scientific">Zasmidium cellare</name>
    <name type="common">Wine cellar mold</name>
    <name type="synonym">Racodium cellare</name>
    <dbReference type="NCBI Taxonomy" id="395010"/>
    <lineage>
        <taxon>Eukaryota</taxon>
        <taxon>Fungi</taxon>
        <taxon>Dikarya</taxon>
        <taxon>Ascomycota</taxon>
        <taxon>Pezizomycotina</taxon>
        <taxon>Dothideomycetes</taxon>
        <taxon>Dothideomycetidae</taxon>
        <taxon>Mycosphaerellales</taxon>
        <taxon>Mycosphaerellaceae</taxon>
        <taxon>Zasmidium</taxon>
    </lineage>
</organism>
<feature type="compositionally biased region" description="Low complexity" evidence="1">
    <location>
        <begin position="251"/>
        <end position="263"/>
    </location>
</feature>
<feature type="compositionally biased region" description="Pro residues" evidence="1">
    <location>
        <begin position="1"/>
        <end position="26"/>
    </location>
</feature>
<proteinExistence type="predicted"/>
<dbReference type="Proteomes" id="UP001305779">
    <property type="component" value="Unassembled WGS sequence"/>
</dbReference>
<comment type="caution">
    <text evidence="2">The sequence shown here is derived from an EMBL/GenBank/DDBJ whole genome shotgun (WGS) entry which is preliminary data.</text>
</comment>
<evidence type="ECO:0000313" key="3">
    <source>
        <dbReference type="Proteomes" id="UP001305779"/>
    </source>
</evidence>
<name>A0ABR0E7Z6_ZASCE</name>
<feature type="compositionally biased region" description="Basic and acidic residues" evidence="1">
    <location>
        <begin position="171"/>
        <end position="236"/>
    </location>
</feature>
<feature type="region of interest" description="Disordered" evidence="1">
    <location>
        <begin position="1"/>
        <end position="40"/>
    </location>
</feature>
<feature type="region of interest" description="Disordered" evidence="1">
    <location>
        <begin position="170"/>
        <end position="284"/>
    </location>
</feature>
<protein>
    <submittedName>
        <fullName evidence="2">Uncharacterized protein</fullName>
    </submittedName>
</protein>
<accession>A0ABR0E7Z6</accession>
<gene>
    <name evidence="2" type="ORF">PRZ48_011787</name>
</gene>
<evidence type="ECO:0000313" key="2">
    <source>
        <dbReference type="EMBL" id="KAK4497336.1"/>
    </source>
</evidence>
<dbReference type="EMBL" id="JAXOVC010000009">
    <property type="protein sequence ID" value="KAK4497336.1"/>
    <property type="molecule type" value="Genomic_DNA"/>
</dbReference>